<dbReference type="InterPro" id="IPR007055">
    <property type="entry name" value="BON_dom"/>
</dbReference>
<dbReference type="SMART" id="SM00749">
    <property type="entry name" value="BON"/>
    <property type="match status" value="2"/>
</dbReference>
<dbReference type="PANTHER" id="PTHR34606:SF15">
    <property type="entry name" value="BON DOMAIN-CONTAINING PROTEIN"/>
    <property type="match status" value="1"/>
</dbReference>
<dbReference type="PANTHER" id="PTHR34606">
    <property type="entry name" value="BON DOMAIN-CONTAINING PROTEIN"/>
    <property type="match status" value="1"/>
</dbReference>
<dbReference type="RefSeq" id="WP_107940854.1">
    <property type="nucleotide sequence ID" value="NZ_QANS01000005.1"/>
</dbReference>
<feature type="signal peptide" evidence="1">
    <location>
        <begin position="1"/>
        <end position="26"/>
    </location>
</feature>
<evidence type="ECO:0000256" key="1">
    <source>
        <dbReference type="SAM" id="SignalP"/>
    </source>
</evidence>
<comment type="caution">
    <text evidence="3">The sequence shown here is derived from an EMBL/GenBank/DDBJ whole genome shotgun (WGS) entry which is preliminary data.</text>
</comment>
<dbReference type="AlphaFoldDB" id="A0A2T5MD29"/>
<keyword evidence="1" id="KW-0732">Signal</keyword>
<gene>
    <name evidence="3" type="ORF">CJD38_13270</name>
</gene>
<evidence type="ECO:0000313" key="3">
    <source>
        <dbReference type="EMBL" id="PTU30482.1"/>
    </source>
</evidence>
<proteinExistence type="predicted"/>
<dbReference type="Pfam" id="PF04972">
    <property type="entry name" value="BON"/>
    <property type="match status" value="2"/>
</dbReference>
<evidence type="ECO:0000259" key="2">
    <source>
        <dbReference type="PROSITE" id="PS50914"/>
    </source>
</evidence>
<reference evidence="3 4" key="1">
    <citation type="submission" date="2018-04" db="EMBL/GenBank/DDBJ databases">
        <title>Novel species isolated from glacier.</title>
        <authorList>
            <person name="Liu Q."/>
            <person name="Xin Y.-H."/>
        </authorList>
    </citation>
    <scope>NUCLEOTIDE SEQUENCE [LARGE SCALE GENOMIC DNA]</scope>
    <source>
        <strain evidence="3 4">GT1R17</strain>
    </source>
</reference>
<sequence>MKIKHIATAVSVATLMSLGVVSTVQAANAPEPKSANVSTAISDAAITTKVKAKYLEDKRLKDSDISVTTANGVVSLTGTAPSSEAKSAAEEVAKTVEGVLNVGNDIQTPSLTSQVEKKTKRAAKKTERVVSDSWVTTKVKSALLADSVTKGFKISVKTKNHVVALSGTVDSQASIDHATDLAKNIEGVSSVDTSALLAGTTN</sequence>
<feature type="domain" description="BON" evidence="2">
    <location>
        <begin position="131"/>
        <end position="199"/>
    </location>
</feature>
<dbReference type="PROSITE" id="PS50914">
    <property type="entry name" value="BON"/>
    <property type="match status" value="2"/>
</dbReference>
<feature type="chain" id="PRO_5015661719" description="BON domain-containing protein" evidence="1">
    <location>
        <begin position="27"/>
        <end position="202"/>
    </location>
</feature>
<dbReference type="InterPro" id="IPR014004">
    <property type="entry name" value="Transpt-assoc_nodulatn_dom_bac"/>
</dbReference>
<dbReference type="InterPro" id="IPR051686">
    <property type="entry name" value="Lipoprotein_DolP"/>
</dbReference>
<dbReference type="Proteomes" id="UP000244248">
    <property type="component" value="Unassembled WGS sequence"/>
</dbReference>
<organism evidence="3 4">
    <name type="scientific">Stenotrophobium rhamnosiphilum</name>
    <dbReference type="NCBI Taxonomy" id="2029166"/>
    <lineage>
        <taxon>Bacteria</taxon>
        <taxon>Pseudomonadati</taxon>
        <taxon>Pseudomonadota</taxon>
        <taxon>Gammaproteobacteria</taxon>
        <taxon>Nevskiales</taxon>
        <taxon>Nevskiaceae</taxon>
        <taxon>Stenotrophobium</taxon>
    </lineage>
</organism>
<accession>A0A2T5MD29</accession>
<dbReference type="EMBL" id="QANS01000005">
    <property type="protein sequence ID" value="PTU30482.1"/>
    <property type="molecule type" value="Genomic_DNA"/>
</dbReference>
<name>A0A2T5MD29_9GAMM</name>
<evidence type="ECO:0000313" key="4">
    <source>
        <dbReference type="Proteomes" id="UP000244248"/>
    </source>
</evidence>
<protein>
    <recommendedName>
        <fullName evidence="2">BON domain-containing protein</fullName>
    </recommendedName>
</protein>
<feature type="domain" description="BON" evidence="2">
    <location>
        <begin position="42"/>
        <end position="110"/>
    </location>
</feature>
<dbReference type="Gene3D" id="3.30.1340.30">
    <property type="match status" value="2"/>
</dbReference>
<keyword evidence="4" id="KW-1185">Reference proteome</keyword>